<dbReference type="EMBL" id="CP010904">
    <property type="protein sequence ID" value="AKJ64758.1"/>
    <property type="molecule type" value="Genomic_DNA"/>
</dbReference>
<reference evidence="2" key="1">
    <citation type="submission" date="2015-02" db="EMBL/GenBank/DDBJ databases">
        <title>Description and complete genome sequence of the first cultured representative of the subdivision 5 of the Verrucomicrobia phylum.</title>
        <authorList>
            <person name="Spring S."/>
            <person name="Bunk B."/>
            <person name="Sproer C."/>
            <person name="Klenk H.-P."/>
        </authorList>
    </citation>
    <scope>NUCLEOTIDE SEQUENCE [LARGE SCALE GENOMIC DNA]</scope>
    <source>
        <strain evidence="2">L21-Fru-AB</strain>
    </source>
</reference>
<protein>
    <recommendedName>
        <fullName evidence="3">DUF3352 domain-containing protein</fullName>
    </recommendedName>
</protein>
<gene>
    <name evidence="1" type="ORF">L21SP4_01513</name>
</gene>
<dbReference type="RefSeq" id="WP_052882055.1">
    <property type="nucleotide sequence ID" value="NZ_CP010904.1"/>
</dbReference>
<accession>A0A0G3EEI0</accession>
<evidence type="ECO:0000313" key="2">
    <source>
        <dbReference type="Proteomes" id="UP000035268"/>
    </source>
</evidence>
<organism evidence="1 2">
    <name type="scientific">Kiritimatiella glycovorans</name>
    <dbReference type="NCBI Taxonomy" id="1307763"/>
    <lineage>
        <taxon>Bacteria</taxon>
        <taxon>Pseudomonadati</taxon>
        <taxon>Kiritimatiellota</taxon>
        <taxon>Kiritimatiellia</taxon>
        <taxon>Kiritimatiellales</taxon>
        <taxon>Kiritimatiellaceae</taxon>
        <taxon>Kiritimatiella</taxon>
    </lineage>
</organism>
<dbReference type="Proteomes" id="UP000035268">
    <property type="component" value="Chromosome"/>
</dbReference>
<keyword evidence="2" id="KW-1185">Reference proteome</keyword>
<evidence type="ECO:0000313" key="1">
    <source>
        <dbReference type="EMBL" id="AKJ64758.1"/>
    </source>
</evidence>
<sequence length="554" mass="61102">MKKLIPIIIIIAVAIFVAEFAVRRMAGPALPPGRTLYAPNTFYYFGMQNAPGMGAYLAMTDQGEGLSETFDMDTAEAEAWESWIDRIRGVHFGVESFAVAPVAVHAALVLDGSFETSPVPLLPEEAAEKLKPLEPYREVGITSVDMPADAPGELGIFITEPHQNRVVVGLSLETVKGIIDRMEDGGPSLADSEALQRLYREVGAGKADMVQYVDTQRYIDELFAALTALPFPTGQQGLGFMNKTLREQGLSIIRDIFRLEDFGPGISVSDAPFHQVTSCSEVDPDNPFYRLLEPDGTIELPRVPASAYRVQFWRLSDPVLAREKLEGLVREAFRRMREIAGPQTKIPGAPVAAFEALAGFRLADLDALWNGEIGLWQGTNPANLQQPRMCFVLGLKDPPAMQDFLRHLPALKNAELTERGGITSFGQAVHWHYTGGDRLLISADRAFLAESIDASAQVLNDREWFRKKRAALPDESTLIQYTDYGAMLSPAFARAATTTAPLRDLFSAMEDFRVMAGTHAADGLLKTRTWSSFEFDADRFRRALEKLAAERSGE</sequence>
<evidence type="ECO:0008006" key="3">
    <source>
        <dbReference type="Google" id="ProtNLM"/>
    </source>
</evidence>
<name>A0A0G3EEI0_9BACT</name>
<proteinExistence type="predicted"/>
<dbReference type="KEGG" id="vbl:L21SP4_01513"/>
<reference evidence="1 2" key="2">
    <citation type="journal article" date="2016" name="ISME J.">
        <title>Characterization of the first cultured representative of Verrucomicrobia subdivision 5 indicates the proposal of a novel phylum.</title>
        <authorList>
            <person name="Spring S."/>
            <person name="Bunk B."/>
            <person name="Sproer C."/>
            <person name="Schumann P."/>
            <person name="Rohde M."/>
            <person name="Tindall B.J."/>
            <person name="Klenk H.P."/>
        </authorList>
    </citation>
    <scope>NUCLEOTIDE SEQUENCE [LARGE SCALE GENOMIC DNA]</scope>
    <source>
        <strain evidence="1 2">L21-Fru-AB</strain>
    </source>
</reference>
<dbReference type="AlphaFoldDB" id="A0A0G3EEI0"/>